<feature type="compositionally biased region" description="Basic and acidic residues" evidence="4">
    <location>
        <begin position="1159"/>
        <end position="1184"/>
    </location>
</feature>
<comment type="pathway">
    <text evidence="1">Protein modification; protein ubiquitination.</text>
</comment>
<dbReference type="InterPro" id="IPR027356">
    <property type="entry name" value="NPH3_dom"/>
</dbReference>
<sequence length="1268" mass="138595">MTAALLLKHNQVVVYIAMASSLCPLLVNAPVSFLCLHCRGAAELYTNLHIEVGDRSFVFNKFPLISKSGKLNRLVFESRNTKEDRIVLPNIPGGPQAFELVARFLFGEKVELTPRNAAAIRCAAEYLEMTEKLGEGNLVMKAEHYLNYQVLDSWRDCITVLKTCSELTPWAEDLEIVRRCTDAIAHKCSSDPPHGMRWSGSSSSTKARDWWFDDVCSLSIDFFSKVIHSVTGKGQALVPAAVGYYAENWLQLTKGSDMSTTLKLTKSEEPSQAASFMAFTGFNQDIVAKDATQAQHKSRAILQGIVNLLPSQLDSTPVKFLLKLVRVACLVNAGTLCKTDLAKRIGSQLEKVSLDDLLIPSSDESTYDVDIVHQIVEFYIQEQSYGNSPPFSPRSSVTGSSMSGSTSRTSSSSSSLRSLSSVSSSDLSSTSLSRSLSGSSLSGSSITSGSSLTTDSRSGRSVSGSSNSGSSSVRSSDTGSSISRSSSNLSSRSSSFRSTSNSDTTESSLTSHTSSDTSSSSSGISSDESVKLEKKPFYAVTESPSNQRFQLPPTTANFKVAQLLETYLDEISKDSSIPLEKFIMLAELFTEFPRDSDDSIYRAIDGFLRAHPSLTEMERRKLCRVMDPGALSLAASVHAASNERLPLRIIVQLLFSEQIKLRNEMTGNNVINEKDLGDHLPSFSSTTSSSESSSDASSDTTSSTGTTSSSTSVSASTATRSHNPSLSIAKSRTPSLSSASELDLAIAKSPSIASVVSSQLLGGLSIKETLRFVLAEIESLRKSVQEIEAVKSRLSLMDTLQLEMQNLSTKFQEMSHDYVGMTQQVEELTKNSKSAKSGWSSGWKKVAKSFQSKDNQEHSKIETPPLAPVKFIQTPDIPALPSLKTSKSDTLHPKTPRADSTLLTKNGRADSLPVTKTPKADSTLHSKTPRADSLPVGSKIIRGESLPIPKTANVAEMCPRTPRADPKPAQSVLSTPSVSLKKDSVIETLAPRESFKVSQETPKSGTPTSNSKQQEKDMAPASTFKDRRKEDYNITSQRSQHVEDVHRRSVRSRSTSPGYIRPPRHQKDSDSVSVTSTSSYSSYSSYGTTSSTVSGHSGHRYRARVSHDRSTSKNGSLDKRHSHHHHIGTHKSERSAGHRRQVRVGSEENHGPSHRKHRQTEGPEHHSTSHHSGQKDHLSVDSHPRHSVTPSHHSGHHRHKEGSITSHHTKDGSEHHSSRRSGHRKDRYKQFSKQSSPHQQQHPRHHSKEILSDSDGNIDSGPRRRHRS</sequence>
<keyword evidence="2" id="KW-0833">Ubl conjugation pathway</keyword>
<feature type="compositionally biased region" description="Low complexity" evidence="4">
    <location>
        <begin position="682"/>
        <end position="721"/>
    </location>
</feature>
<dbReference type="AlphaFoldDB" id="A0A8T0J5V6"/>
<reference evidence="8" key="1">
    <citation type="submission" date="2020-06" db="EMBL/GenBank/DDBJ databases">
        <title>WGS assembly of Ceratodon purpureus strain R40.</title>
        <authorList>
            <person name="Carey S.B."/>
            <person name="Jenkins J."/>
            <person name="Shu S."/>
            <person name="Lovell J.T."/>
            <person name="Sreedasyam A."/>
            <person name="Maumus F."/>
            <person name="Tiley G.P."/>
            <person name="Fernandez-Pozo N."/>
            <person name="Barry K."/>
            <person name="Chen C."/>
            <person name="Wang M."/>
            <person name="Lipzen A."/>
            <person name="Daum C."/>
            <person name="Saski C.A."/>
            <person name="Payton A.C."/>
            <person name="Mcbreen J.C."/>
            <person name="Conrad R.E."/>
            <person name="Kollar L.M."/>
            <person name="Olsson S."/>
            <person name="Huttunen S."/>
            <person name="Landis J.B."/>
            <person name="Wickett N.J."/>
            <person name="Johnson M.G."/>
            <person name="Rensing S.A."/>
            <person name="Grimwood J."/>
            <person name="Schmutz J."/>
            <person name="Mcdaniel S.F."/>
        </authorList>
    </citation>
    <scope>NUCLEOTIDE SEQUENCE</scope>
    <source>
        <strain evidence="8">R40</strain>
    </source>
</reference>
<evidence type="ECO:0000256" key="1">
    <source>
        <dbReference type="ARBA" id="ARBA00004906"/>
    </source>
</evidence>
<feature type="transmembrane region" description="Helical" evidence="5">
    <location>
        <begin position="12"/>
        <end position="31"/>
    </location>
</feature>
<feature type="compositionally biased region" description="Low complexity" evidence="4">
    <location>
        <begin position="1071"/>
        <end position="1096"/>
    </location>
</feature>
<gene>
    <name evidence="8" type="ORF">KC19_1G096700</name>
</gene>
<feature type="region of interest" description="Disordered" evidence="4">
    <location>
        <begin position="385"/>
        <end position="528"/>
    </location>
</feature>
<dbReference type="Gene3D" id="3.30.710.10">
    <property type="entry name" value="Potassium Channel Kv1.1, Chain A"/>
    <property type="match status" value="1"/>
</dbReference>
<keyword evidence="5" id="KW-0472">Membrane</keyword>
<dbReference type="InterPro" id="IPR011333">
    <property type="entry name" value="SKP1/BTB/POZ_sf"/>
</dbReference>
<feature type="compositionally biased region" description="Basic residues" evidence="4">
    <location>
        <begin position="1217"/>
        <end position="1227"/>
    </location>
</feature>
<feature type="domain" description="NPH3" evidence="7">
    <location>
        <begin position="209"/>
        <end position="660"/>
    </location>
</feature>
<evidence type="ECO:0000313" key="9">
    <source>
        <dbReference type="Proteomes" id="UP000822688"/>
    </source>
</evidence>
<proteinExistence type="predicted"/>
<evidence type="ECO:0000313" key="8">
    <source>
        <dbReference type="EMBL" id="KAG0590399.1"/>
    </source>
</evidence>
<feature type="compositionally biased region" description="Basic and acidic residues" evidence="4">
    <location>
        <begin position="1013"/>
        <end position="1032"/>
    </location>
</feature>
<feature type="compositionally biased region" description="Low complexity" evidence="4">
    <location>
        <begin position="394"/>
        <end position="527"/>
    </location>
</feature>
<protein>
    <submittedName>
        <fullName evidence="8">Uncharacterized protein</fullName>
    </submittedName>
</protein>
<keyword evidence="9" id="KW-1185">Reference proteome</keyword>
<evidence type="ECO:0000256" key="5">
    <source>
        <dbReference type="SAM" id="Phobius"/>
    </source>
</evidence>
<dbReference type="PANTHER" id="PTHR32370">
    <property type="entry name" value="OS12G0117600 PROTEIN"/>
    <property type="match status" value="1"/>
</dbReference>
<feature type="region of interest" description="Disordered" evidence="4">
    <location>
        <begin position="672"/>
        <end position="732"/>
    </location>
</feature>
<feature type="domain" description="BTB" evidence="6">
    <location>
        <begin position="46"/>
        <end position="114"/>
    </location>
</feature>
<comment type="caution">
    <text evidence="8">The sequence shown here is derived from an EMBL/GenBank/DDBJ whole genome shotgun (WGS) entry which is preliminary data.</text>
</comment>
<evidence type="ECO:0000259" key="6">
    <source>
        <dbReference type="PROSITE" id="PS50097"/>
    </source>
</evidence>
<evidence type="ECO:0000256" key="2">
    <source>
        <dbReference type="ARBA" id="ARBA00022786"/>
    </source>
</evidence>
<feature type="compositionally biased region" description="Basic and acidic residues" evidence="4">
    <location>
        <begin position="1105"/>
        <end position="1119"/>
    </location>
</feature>
<dbReference type="Proteomes" id="UP000822688">
    <property type="component" value="Chromosome 1"/>
</dbReference>
<evidence type="ECO:0000259" key="7">
    <source>
        <dbReference type="PROSITE" id="PS51649"/>
    </source>
</evidence>
<evidence type="ECO:0000256" key="3">
    <source>
        <dbReference type="SAM" id="Coils"/>
    </source>
</evidence>
<evidence type="ECO:0000256" key="4">
    <source>
        <dbReference type="SAM" id="MobiDB-lite"/>
    </source>
</evidence>
<dbReference type="PROSITE" id="PS50097">
    <property type="entry name" value="BTB"/>
    <property type="match status" value="1"/>
</dbReference>
<feature type="region of interest" description="Disordered" evidence="4">
    <location>
        <begin position="878"/>
        <end position="1268"/>
    </location>
</feature>
<keyword evidence="3" id="KW-0175">Coiled coil</keyword>
<accession>A0A8T0J5V6</accession>
<keyword evidence="5" id="KW-1133">Transmembrane helix</keyword>
<dbReference type="InterPro" id="IPR000210">
    <property type="entry name" value="BTB/POZ_dom"/>
</dbReference>
<dbReference type="Pfam" id="PF03000">
    <property type="entry name" value="NPH3"/>
    <property type="match status" value="2"/>
</dbReference>
<organism evidence="8 9">
    <name type="scientific">Ceratodon purpureus</name>
    <name type="common">Fire moss</name>
    <name type="synonym">Dicranum purpureum</name>
    <dbReference type="NCBI Taxonomy" id="3225"/>
    <lineage>
        <taxon>Eukaryota</taxon>
        <taxon>Viridiplantae</taxon>
        <taxon>Streptophyta</taxon>
        <taxon>Embryophyta</taxon>
        <taxon>Bryophyta</taxon>
        <taxon>Bryophytina</taxon>
        <taxon>Bryopsida</taxon>
        <taxon>Dicranidae</taxon>
        <taxon>Pseudoditrichales</taxon>
        <taxon>Ditrichaceae</taxon>
        <taxon>Ceratodon</taxon>
    </lineage>
</organism>
<feature type="compositionally biased region" description="Basic residues" evidence="4">
    <location>
        <begin position="1120"/>
        <end position="1129"/>
    </location>
</feature>
<feature type="coiled-coil region" evidence="3">
    <location>
        <begin position="770"/>
        <end position="817"/>
    </location>
</feature>
<dbReference type="SUPFAM" id="SSF54695">
    <property type="entry name" value="POZ domain"/>
    <property type="match status" value="1"/>
</dbReference>
<dbReference type="PROSITE" id="PS51649">
    <property type="entry name" value="NPH3"/>
    <property type="match status" value="1"/>
</dbReference>
<keyword evidence="5" id="KW-0812">Transmembrane</keyword>
<name>A0A8T0J5V6_CERPU</name>
<dbReference type="InterPro" id="IPR043454">
    <property type="entry name" value="NPH3/RPT2-like"/>
</dbReference>
<feature type="compositionally biased region" description="Polar residues" evidence="4">
    <location>
        <begin position="996"/>
        <end position="1012"/>
    </location>
</feature>
<dbReference type="EMBL" id="CM026421">
    <property type="protein sequence ID" value="KAG0590399.1"/>
    <property type="molecule type" value="Genomic_DNA"/>
</dbReference>
<feature type="compositionally biased region" description="Polar residues" evidence="4">
    <location>
        <begin position="722"/>
        <end position="732"/>
    </location>
</feature>